<sequence>RHPVLTILPGKMSDGIVCKLRNVSLADRPQYEALSYVWGDGKPEKVISVNGQKFKITANLEAALRRLRRERKSRTMWIDTICIDQDNLNEKSHQVQKMWKVYSKASSVVAWLG</sequence>
<dbReference type="Proteomes" id="UP001302812">
    <property type="component" value="Unassembled WGS sequence"/>
</dbReference>
<comment type="caution">
    <text evidence="2">The sequence shown here is derived from an EMBL/GenBank/DDBJ whole genome shotgun (WGS) entry which is preliminary data.</text>
</comment>
<keyword evidence="3" id="KW-1185">Reference proteome</keyword>
<feature type="non-terminal residue" evidence="2">
    <location>
        <position position="1"/>
    </location>
</feature>
<proteinExistence type="predicted"/>
<gene>
    <name evidence="2" type="ORF">N656DRAFT_674864</name>
</gene>
<dbReference type="PANTHER" id="PTHR24148:SF73">
    <property type="entry name" value="HET DOMAIN PROTEIN (AFU_ORTHOLOGUE AFUA_8G01020)"/>
    <property type="match status" value="1"/>
</dbReference>
<organism evidence="2 3">
    <name type="scientific">Canariomyces notabilis</name>
    <dbReference type="NCBI Taxonomy" id="2074819"/>
    <lineage>
        <taxon>Eukaryota</taxon>
        <taxon>Fungi</taxon>
        <taxon>Dikarya</taxon>
        <taxon>Ascomycota</taxon>
        <taxon>Pezizomycotina</taxon>
        <taxon>Sordariomycetes</taxon>
        <taxon>Sordariomycetidae</taxon>
        <taxon>Sordariales</taxon>
        <taxon>Chaetomiaceae</taxon>
        <taxon>Canariomyces</taxon>
    </lineage>
</organism>
<reference evidence="2" key="1">
    <citation type="journal article" date="2023" name="Mol. Phylogenet. Evol.">
        <title>Genome-scale phylogeny and comparative genomics of the fungal order Sordariales.</title>
        <authorList>
            <person name="Hensen N."/>
            <person name="Bonometti L."/>
            <person name="Westerberg I."/>
            <person name="Brannstrom I.O."/>
            <person name="Guillou S."/>
            <person name="Cros-Aarteil S."/>
            <person name="Calhoun S."/>
            <person name="Haridas S."/>
            <person name="Kuo A."/>
            <person name="Mondo S."/>
            <person name="Pangilinan J."/>
            <person name="Riley R."/>
            <person name="LaButti K."/>
            <person name="Andreopoulos B."/>
            <person name="Lipzen A."/>
            <person name="Chen C."/>
            <person name="Yan M."/>
            <person name="Daum C."/>
            <person name="Ng V."/>
            <person name="Clum A."/>
            <person name="Steindorff A."/>
            <person name="Ohm R.A."/>
            <person name="Martin F."/>
            <person name="Silar P."/>
            <person name="Natvig D.O."/>
            <person name="Lalanne C."/>
            <person name="Gautier V."/>
            <person name="Ament-Velasquez S.L."/>
            <person name="Kruys A."/>
            <person name="Hutchinson M.I."/>
            <person name="Powell A.J."/>
            <person name="Barry K."/>
            <person name="Miller A.N."/>
            <person name="Grigoriev I.V."/>
            <person name="Debuchy R."/>
            <person name="Gladieux P."/>
            <person name="Hiltunen Thoren M."/>
            <person name="Johannesson H."/>
        </authorList>
    </citation>
    <scope>NUCLEOTIDE SEQUENCE</scope>
    <source>
        <strain evidence="2">CBS 508.74</strain>
    </source>
</reference>
<evidence type="ECO:0000313" key="2">
    <source>
        <dbReference type="EMBL" id="KAK4111542.1"/>
    </source>
</evidence>
<feature type="non-terminal residue" evidence="2">
    <location>
        <position position="113"/>
    </location>
</feature>
<dbReference type="GeneID" id="89934599"/>
<dbReference type="RefSeq" id="XP_064669112.1">
    <property type="nucleotide sequence ID" value="XM_064810474.1"/>
</dbReference>
<dbReference type="InterPro" id="IPR052895">
    <property type="entry name" value="HetReg/Transcr_Mod"/>
</dbReference>
<dbReference type="PANTHER" id="PTHR24148">
    <property type="entry name" value="ANKYRIN REPEAT DOMAIN-CONTAINING PROTEIN 39 HOMOLOG-RELATED"/>
    <property type="match status" value="1"/>
</dbReference>
<evidence type="ECO:0000259" key="1">
    <source>
        <dbReference type="Pfam" id="PF06985"/>
    </source>
</evidence>
<reference evidence="2" key="2">
    <citation type="submission" date="2023-05" db="EMBL/GenBank/DDBJ databases">
        <authorList>
            <consortium name="Lawrence Berkeley National Laboratory"/>
            <person name="Steindorff A."/>
            <person name="Hensen N."/>
            <person name="Bonometti L."/>
            <person name="Westerberg I."/>
            <person name="Brannstrom I.O."/>
            <person name="Guillou S."/>
            <person name="Cros-Aarteil S."/>
            <person name="Calhoun S."/>
            <person name="Haridas S."/>
            <person name="Kuo A."/>
            <person name="Mondo S."/>
            <person name="Pangilinan J."/>
            <person name="Riley R."/>
            <person name="Labutti K."/>
            <person name="Andreopoulos B."/>
            <person name="Lipzen A."/>
            <person name="Chen C."/>
            <person name="Yanf M."/>
            <person name="Daum C."/>
            <person name="Ng V."/>
            <person name="Clum A."/>
            <person name="Ohm R."/>
            <person name="Martin F."/>
            <person name="Silar P."/>
            <person name="Natvig D."/>
            <person name="Lalanne C."/>
            <person name="Gautier V."/>
            <person name="Ament-Velasquez S.L."/>
            <person name="Kruys A."/>
            <person name="Hutchinson M.I."/>
            <person name="Powell A.J."/>
            <person name="Barry K."/>
            <person name="Miller A.N."/>
            <person name="Grigoriev I.V."/>
            <person name="Debuchy R."/>
            <person name="Gladieux P."/>
            <person name="Thoren M.H."/>
            <person name="Johannesson H."/>
        </authorList>
    </citation>
    <scope>NUCLEOTIDE SEQUENCE</scope>
    <source>
        <strain evidence="2">CBS 508.74</strain>
    </source>
</reference>
<dbReference type="Pfam" id="PF06985">
    <property type="entry name" value="HET"/>
    <property type="match status" value="1"/>
</dbReference>
<dbReference type="AlphaFoldDB" id="A0AAN6TBX7"/>
<evidence type="ECO:0000313" key="3">
    <source>
        <dbReference type="Proteomes" id="UP001302812"/>
    </source>
</evidence>
<accession>A0AAN6TBX7</accession>
<dbReference type="InterPro" id="IPR010730">
    <property type="entry name" value="HET"/>
</dbReference>
<dbReference type="EMBL" id="MU853345">
    <property type="protein sequence ID" value="KAK4111542.1"/>
    <property type="molecule type" value="Genomic_DNA"/>
</dbReference>
<name>A0AAN6TBX7_9PEZI</name>
<protein>
    <submittedName>
        <fullName evidence="2">HET-domain-containing protein</fullName>
    </submittedName>
</protein>
<feature type="domain" description="Heterokaryon incompatibility" evidence="1">
    <location>
        <begin position="31"/>
        <end position="113"/>
    </location>
</feature>